<dbReference type="PROSITE" id="PS50146">
    <property type="entry name" value="DAGK"/>
    <property type="match status" value="1"/>
</dbReference>
<evidence type="ECO:0000256" key="4">
    <source>
        <dbReference type="ARBA" id="ARBA00022679"/>
    </source>
</evidence>
<evidence type="ECO:0000313" key="14">
    <source>
        <dbReference type="EMBL" id="RXI58582.1"/>
    </source>
</evidence>
<dbReference type="GO" id="GO:0016301">
    <property type="term" value="F:kinase activity"/>
    <property type="evidence" value="ECO:0007669"/>
    <property type="project" value="UniProtKB-KW"/>
</dbReference>
<comment type="cofactor">
    <cofactor evidence="1">
        <name>Mg(2+)</name>
        <dbReference type="ChEBI" id="CHEBI:18420"/>
    </cofactor>
</comment>
<evidence type="ECO:0000256" key="7">
    <source>
        <dbReference type="ARBA" id="ARBA00022777"/>
    </source>
</evidence>
<name>A0ABY0ESP0_CLOTA</name>
<dbReference type="RefSeq" id="WP_039260555.1">
    <property type="nucleotide sequence ID" value="NZ_CASHSW010000013.1"/>
</dbReference>
<evidence type="ECO:0000256" key="6">
    <source>
        <dbReference type="ARBA" id="ARBA00022741"/>
    </source>
</evidence>
<feature type="domain" description="DAGKc" evidence="13">
    <location>
        <begin position="1"/>
        <end position="130"/>
    </location>
</feature>
<dbReference type="InterPro" id="IPR050187">
    <property type="entry name" value="Lipid_Phosphate_FormReg"/>
</dbReference>
<dbReference type="Gene3D" id="3.40.50.10330">
    <property type="entry name" value="Probable inorganic polyphosphate/atp-NAD kinase, domain 1"/>
    <property type="match status" value="1"/>
</dbReference>
<dbReference type="InterPro" id="IPR005218">
    <property type="entry name" value="Diacylglycerol/lipid_kinase"/>
</dbReference>
<dbReference type="PANTHER" id="PTHR12358:SF106">
    <property type="entry name" value="LIPID KINASE YEGS"/>
    <property type="match status" value="1"/>
</dbReference>
<organism evidence="14 15">
    <name type="scientific">Clostridium tetani</name>
    <dbReference type="NCBI Taxonomy" id="1513"/>
    <lineage>
        <taxon>Bacteria</taxon>
        <taxon>Bacillati</taxon>
        <taxon>Bacillota</taxon>
        <taxon>Clostridia</taxon>
        <taxon>Eubacteriales</taxon>
        <taxon>Clostridiaceae</taxon>
        <taxon>Clostridium</taxon>
    </lineage>
</organism>
<keyword evidence="8" id="KW-0067">ATP-binding</keyword>
<evidence type="ECO:0000256" key="10">
    <source>
        <dbReference type="ARBA" id="ARBA00023098"/>
    </source>
</evidence>
<dbReference type="InterPro" id="IPR016064">
    <property type="entry name" value="NAD/diacylglycerol_kinase_sf"/>
</dbReference>
<comment type="similarity">
    <text evidence="2">Belongs to the diacylglycerol/lipid kinase family.</text>
</comment>
<evidence type="ECO:0000256" key="8">
    <source>
        <dbReference type="ARBA" id="ARBA00022840"/>
    </source>
</evidence>
<dbReference type="SMART" id="SM00046">
    <property type="entry name" value="DAGKc"/>
    <property type="match status" value="1"/>
</dbReference>
<dbReference type="SUPFAM" id="SSF111331">
    <property type="entry name" value="NAD kinase/diacylglycerol kinase-like"/>
    <property type="match status" value="1"/>
</dbReference>
<evidence type="ECO:0000256" key="12">
    <source>
        <dbReference type="ARBA" id="ARBA00023264"/>
    </source>
</evidence>
<keyword evidence="7 14" id="KW-0418">Kinase</keyword>
<dbReference type="EMBL" id="QMAU01000012">
    <property type="protein sequence ID" value="RXI58582.1"/>
    <property type="molecule type" value="Genomic_DNA"/>
</dbReference>
<evidence type="ECO:0000256" key="9">
    <source>
        <dbReference type="ARBA" id="ARBA00022842"/>
    </source>
</evidence>
<evidence type="ECO:0000256" key="11">
    <source>
        <dbReference type="ARBA" id="ARBA00023209"/>
    </source>
</evidence>
<evidence type="ECO:0000256" key="1">
    <source>
        <dbReference type="ARBA" id="ARBA00001946"/>
    </source>
</evidence>
<dbReference type="PANTHER" id="PTHR12358">
    <property type="entry name" value="SPHINGOSINE KINASE"/>
    <property type="match status" value="1"/>
</dbReference>
<keyword evidence="3" id="KW-0444">Lipid biosynthesis</keyword>
<keyword evidence="6" id="KW-0547">Nucleotide-binding</keyword>
<accession>A0ABY0ESP0</accession>
<evidence type="ECO:0000256" key="5">
    <source>
        <dbReference type="ARBA" id="ARBA00022723"/>
    </source>
</evidence>
<keyword evidence="4" id="KW-0808">Transferase</keyword>
<reference evidence="14 15" key="1">
    <citation type="submission" date="2018-06" db="EMBL/GenBank/DDBJ databases">
        <title>Genome conservation of Clostridium tetani.</title>
        <authorList>
            <person name="Bruggemann H."/>
            <person name="Popoff M.R."/>
        </authorList>
    </citation>
    <scope>NUCLEOTIDE SEQUENCE [LARGE SCALE GENOMIC DNA]</scope>
    <source>
        <strain evidence="14 15">63.05</strain>
    </source>
</reference>
<dbReference type="InterPro" id="IPR045540">
    <property type="entry name" value="YegS/DAGK_C"/>
</dbReference>
<dbReference type="Pfam" id="PF00781">
    <property type="entry name" value="DAGK_cat"/>
    <property type="match status" value="1"/>
</dbReference>
<dbReference type="Pfam" id="PF19279">
    <property type="entry name" value="YegS_C"/>
    <property type="match status" value="1"/>
</dbReference>
<keyword evidence="9" id="KW-0460">Magnesium</keyword>
<sequence length="315" mass="35207">MSKVKFIYNPYSGENAIISDLDTVIDVHQKYGYTVIPYRISMEHELSEAFEDVDETYEYILVAGGDGTVDNVVNYMKNLNIDLPIGILPVGTANDFAKFIGIPEDIETACEQILNSESKKIDIGKVNDKYFINVASTGLFTDVSQKTDVNLKNTIGKLAYYVKGIEQLPNFRKINIKVTSEVQNFEGDMYLMLVFNGETAGNFKLAYKSKIDDGLLDVIIIRAGMIIDIIPLFIKILRGEHLENVNGVLYFKTDKLIIECHDDIATDIDGEKGPNFPLYVDCIKGGIKVLGVKNTKGKNSNKRSKIIKNRVHGNS</sequence>
<evidence type="ECO:0000256" key="2">
    <source>
        <dbReference type="ARBA" id="ARBA00005983"/>
    </source>
</evidence>
<keyword evidence="5" id="KW-0479">Metal-binding</keyword>
<evidence type="ECO:0000259" key="13">
    <source>
        <dbReference type="PROSITE" id="PS50146"/>
    </source>
</evidence>
<dbReference type="Proteomes" id="UP000290273">
    <property type="component" value="Unassembled WGS sequence"/>
</dbReference>
<comment type="caution">
    <text evidence="14">The sequence shown here is derived from an EMBL/GenBank/DDBJ whole genome shotgun (WGS) entry which is preliminary data.</text>
</comment>
<dbReference type="Gene3D" id="2.60.200.40">
    <property type="match status" value="1"/>
</dbReference>
<dbReference type="NCBIfam" id="NF009605">
    <property type="entry name" value="PRK13059.1"/>
    <property type="match status" value="1"/>
</dbReference>
<proteinExistence type="inferred from homology"/>
<keyword evidence="11" id="KW-0594">Phospholipid biosynthesis</keyword>
<evidence type="ECO:0000313" key="15">
    <source>
        <dbReference type="Proteomes" id="UP000290273"/>
    </source>
</evidence>
<gene>
    <name evidence="14" type="ORF">DP131_01475</name>
</gene>
<keyword evidence="10" id="KW-0443">Lipid metabolism</keyword>
<evidence type="ECO:0000256" key="3">
    <source>
        <dbReference type="ARBA" id="ARBA00022516"/>
    </source>
</evidence>
<dbReference type="NCBIfam" id="TIGR00147">
    <property type="entry name" value="YegS/Rv2252/BmrU family lipid kinase"/>
    <property type="match status" value="1"/>
</dbReference>
<protein>
    <submittedName>
        <fullName evidence="14">Lipid kinase</fullName>
    </submittedName>
</protein>
<dbReference type="InterPro" id="IPR001206">
    <property type="entry name" value="Diacylglycerol_kinase_cat_dom"/>
</dbReference>
<keyword evidence="12" id="KW-1208">Phospholipid metabolism</keyword>
<dbReference type="InterPro" id="IPR017438">
    <property type="entry name" value="ATP-NAD_kinase_N"/>
</dbReference>